<dbReference type="eggNOG" id="KOG4658">
    <property type="taxonomic scope" value="Eukaryota"/>
</dbReference>
<accession>A0A0D2SUE5</accession>
<reference evidence="8 9" key="1">
    <citation type="journal article" date="2012" name="Nature">
        <title>Repeated polyploidization of Gossypium genomes and the evolution of spinnable cotton fibres.</title>
        <authorList>
            <person name="Paterson A.H."/>
            <person name="Wendel J.F."/>
            <person name="Gundlach H."/>
            <person name="Guo H."/>
            <person name="Jenkins J."/>
            <person name="Jin D."/>
            <person name="Llewellyn D."/>
            <person name="Showmaker K.C."/>
            <person name="Shu S."/>
            <person name="Udall J."/>
            <person name="Yoo M.J."/>
            <person name="Byers R."/>
            <person name="Chen W."/>
            <person name="Doron-Faigenboim A."/>
            <person name="Duke M.V."/>
            <person name="Gong L."/>
            <person name="Grimwood J."/>
            <person name="Grover C."/>
            <person name="Grupp K."/>
            <person name="Hu G."/>
            <person name="Lee T.H."/>
            <person name="Li J."/>
            <person name="Lin L."/>
            <person name="Liu T."/>
            <person name="Marler B.S."/>
            <person name="Page J.T."/>
            <person name="Roberts A.W."/>
            <person name="Romanel E."/>
            <person name="Sanders W.S."/>
            <person name="Szadkowski E."/>
            <person name="Tan X."/>
            <person name="Tang H."/>
            <person name="Xu C."/>
            <person name="Wang J."/>
            <person name="Wang Z."/>
            <person name="Zhang D."/>
            <person name="Zhang L."/>
            <person name="Ashrafi H."/>
            <person name="Bedon F."/>
            <person name="Bowers J.E."/>
            <person name="Brubaker C.L."/>
            <person name="Chee P.W."/>
            <person name="Das S."/>
            <person name="Gingle A.R."/>
            <person name="Haigler C.H."/>
            <person name="Harker D."/>
            <person name="Hoffmann L.V."/>
            <person name="Hovav R."/>
            <person name="Jones D.C."/>
            <person name="Lemke C."/>
            <person name="Mansoor S."/>
            <person name="ur Rahman M."/>
            <person name="Rainville L.N."/>
            <person name="Rambani A."/>
            <person name="Reddy U.K."/>
            <person name="Rong J.K."/>
            <person name="Saranga Y."/>
            <person name="Scheffler B.E."/>
            <person name="Scheffler J.A."/>
            <person name="Stelly D.M."/>
            <person name="Triplett B.A."/>
            <person name="Van Deynze A."/>
            <person name="Vaslin M.F."/>
            <person name="Waghmare V.N."/>
            <person name="Walford S.A."/>
            <person name="Wright R.J."/>
            <person name="Zaki E.A."/>
            <person name="Zhang T."/>
            <person name="Dennis E.S."/>
            <person name="Mayer K.F."/>
            <person name="Peterson D.G."/>
            <person name="Rokhsar D.S."/>
            <person name="Wang X."/>
            <person name="Schmutz J."/>
        </authorList>
    </citation>
    <scope>NUCLEOTIDE SEQUENCE [LARGE SCALE GENOMIC DNA]</scope>
</reference>
<feature type="domain" description="Disease resistance protein winged helix" evidence="7">
    <location>
        <begin position="430"/>
        <end position="493"/>
    </location>
</feature>
<keyword evidence="3" id="KW-0547">Nucleotide-binding</keyword>
<dbReference type="InterPro" id="IPR042197">
    <property type="entry name" value="Apaf_helical"/>
</dbReference>
<evidence type="ECO:0000256" key="5">
    <source>
        <dbReference type="ARBA" id="ARBA00022840"/>
    </source>
</evidence>
<organism evidence="8 9">
    <name type="scientific">Gossypium raimondii</name>
    <name type="common">Peruvian cotton</name>
    <name type="synonym">Gossypium klotzschianum subsp. raimondii</name>
    <dbReference type="NCBI Taxonomy" id="29730"/>
    <lineage>
        <taxon>Eukaryota</taxon>
        <taxon>Viridiplantae</taxon>
        <taxon>Streptophyta</taxon>
        <taxon>Embryophyta</taxon>
        <taxon>Tracheophyta</taxon>
        <taxon>Spermatophyta</taxon>
        <taxon>Magnoliopsida</taxon>
        <taxon>eudicotyledons</taxon>
        <taxon>Gunneridae</taxon>
        <taxon>Pentapetalae</taxon>
        <taxon>rosids</taxon>
        <taxon>malvids</taxon>
        <taxon>Malvales</taxon>
        <taxon>Malvaceae</taxon>
        <taxon>Malvoideae</taxon>
        <taxon>Gossypium</taxon>
    </lineage>
</organism>
<dbReference type="Pfam" id="PF00931">
    <property type="entry name" value="NB-ARC"/>
    <property type="match status" value="1"/>
</dbReference>
<gene>
    <name evidence="8" type="ORF">B456_007G319800</name>
</gene>
<evidence type="ECO:0000256" key="1">
    <source>
        <dbReference type="ARBA" id="ARBA00022614"/>
    </source>
</evidence>
<dbReference type="PANTHER" id="PTHR33463:SF187">
    <property type="entry name" value="AND NB-ARC DOMAIN DISEASE RESISTANCE PROTEIN, PUTATIVE-RELATED"/>
    <property type="match status" value="1"/>
</dbReference>
<keyword evidence="5" id="KW-0067">ATP-binding</keyword>
<evidence type="ECO:0000256" key="2">
    <source>
        <dbReference type="ARBA" id="ARBA00022737"/>
    </source>
</evidence>
<dbReference type="FunFam" id="3.40.50.300:FF:001091">
    <property type="entry name" value="Probable disease resistance protein At1g61300"/>
    <property type="match status" value="1"/>
</dbReference>
<dbReference type="Gene3D" id="1.10.8.430">
    <property type="entry name" value="Helical domain of apoptotic protease-activating factors"/>
    <property type="match status" value="1"/>
</dbReference>
<evidence type="ECO:0000313" key="8">
    <source>
        <dbReference type="EMBL" id="KJB45676.1"/>
    </source>
</evidence>
<dbReference type="PRINTS" id="PR00364">
    <property type="entry name" value="DISEASERSIST"/>
</dbReference>
<dbReference type="Pfam" id="PF23559">
    <property type="entry name" value="WHD_DRP"/>
    <property type="match status" value="1"/>
</dbReference>
<keyword evidence="2" id="KW-0677">Repeat</keyword>
<feature type="domain" description="NB-ARC" evidence="6">
    <location>
        <begin position="181"/>
        <end position="342"/>
    </location>
</feature>
<dbReference type="InterPro" id="IPR058922">
    <property type="entry name" value="WHD_DRP"/>
</dbReference>
<dbReference type="InterPro" id="IPR050905">
    <property type="entry name" value="Plant_NBS-LRR"/>
</dbReference>
<evidence type="ECO:0000256" key="3">
    <source>
        <dbReference type="ARBA" id="ARBA00022741"/>
    </source>
</evidence>
<dbReference type="Gene3D" id="1.10.10.10">
    <property type="entry name" value="Winged helix-like DNA-binding domain superfamily/Winged helix DNA-binding domain"/>
    <property type="match status" value="1"/>
</dbReference>
<name>A0A0D2SUE5_GOSRA</name>
<evidence type="ECO:0000313" key="9">
    <source>
        <dbReference type="Proteomes" id="UP000032304"/>
    </source>
</evidence>
<dbReference type="GO" id="GO:0043531">
    <property type="term" value="F:ADP binding"/>
    <property type="evidence" value="ECO:0007669"/>
    <property type="project" value="InterPro"/>
</dbReference>
<keyword evidence="1" id="KW-0433">Leucine-rich repeat</keyword>
<keyword evidence="9" id="KW-1185">Reference proteome</keyword>
<feature type="non-terminal residue" evidence="8">
    <location>
        <position position="1"/>
    </location>
</feature>
<keyword evidence="4" id="KW-0611">Plant defense</keyword>
<evidence type="ECO:0000259" key="6">
    <source>
        <dbReference type="Pfam" id="PF00931"/>
    </source>
</evidence>
<dbReference type="GO" id="GO:0006952">
    <property type="term" value="P:defense response"/>
    <property type="evidence" value="ECO:0007669"/>
    <property type="project" value="UniProtKB-KW"/>
</dbReference>
<dbReference type="Gene3D" id="3.40.50.300">
    <property type="entry name" value="P-loop containing nucleotide triphosphate hydrolases"/>
    <property type="match status" value="1"/>
</dbReference>
<sequence>ISRYHFKKQAHFYPKSVSHFLNMDSAKEIFMEFVGQAGTVFEVGKSILGLIENHWEFPRGIDENVNNLRRKGDRLNGQKEGIESRIKSKLRPRKKISKEVVLYFEDVKRMNGEIPILVSKVSTRSFFSRGFLVNDVRKMGEELDELLEKGRFSDDLLVDDLSWIGQVLPTPSFVVDAIELVKNKIIRYLRNDGVQKIGVYGMAGVGKTTVVKLVNNELLKSVSNFDIIVWVTVSREFSVIELQKKIAEAMNVVITVDEDEILRAGMLYEILTEKGRFVLFLDGVWEGFSLEKVGIPEFSGGKLVLTAQSMDVCRQMDCHVIKMERLPEQDAWQLFLDNVGHNLMNFTDLLPIARCIVERCAGLPLVIVTVACTMRGERSLSIWRNALVELKSNILEWVKNEVYSQLRFSYDRLKDPGIQKCFLTCASYCEDLGILKGQLIMDWIEKGLIDEMGSKEVMLDKAQAILRTLVENCLLEDVGNERVRMHDLTIDMAKLIIQELTFFCCSSSPIQQICIFFQFRLFILLSKVLSCNIL</sequence>
<dbReference type="AlphaFoldDB" id="A0A0D2SUE5"/>
<dbReference type="Gramene" id="KJB45676">
    <property type="protein sequence ID" value="KJB45676"/>
    <property type="gene ID" value="B456_007G319800"/>
</dbReference>
<dbReference type="SUPFAM" id="SSF52540">
    <property type="entry name" value="P-loop containing nucleoside triphosphate hydrolases"/>
    <property type="match status" value="1"/>
</dbReference>
<dbReference type="GO" id="GO:0005524">
    <property type="term" value="F:ATP binding"/>
    <property type="evidence" value="ECO:0007669"/>
    <property type="project" value="UniProtKB-KW"/>
</dbReference>
<proteinExistence type="predicted"/>
<evidence type="ECO:0000256" key="4">
    <source>
        <dbReference type="ARBA" id="ARBA00022821"/>
    </source>
</evidence>
<dbReference type="PANTHER" id="PTHR33463">
    <property type="entry name" value="NB-ARC DOMAIN-CONTAINING PROTEIN-RELATED"/>
    <property type="match status" value="1"/>
</dbReference>
<dbReference type="Proteomes" id="UP000032304">
    <property type="component" value="Chromosome 7"/>
</dbReference>
<dbReference type="EMBL" id="CM001746">
    <property type="protein sequence ID" value="KJB45676.1"/>
    <property type="molecule type" value="Genomic_DNA"/>
</dbReference>
<protein>
    <submittedName>
        <fullName evidence="8">Uncharacterized protein</fullName>
    </submittedName>
</protein>
<dbReference type="InterPro" id="IPR027417">
    <property type="entry name" value="P-loop_NTPase"/>
</dbReference>
<dbReference type="InterPro" id="IPR002182">
    <property type="entry name" value="NB-ARC"/>
</dbReference>
<dbReference type="InterPro" id="IPR036388">
    <property type="entry name" value="WH-like_DNA-bd_sf"/>
</dbReference>
<evidence type="ECO:0000259" key="7">
    <source>
        <dbReference type="Pfam" id="PF23559"/>
    </source>
</evidence>